<organism evidence="1 2">
    <name type="scientific">Solanum commersonii</name>
    <name type="common">Commerson's wild potato</name>
    <name type="synonym">Commerson's nightshade</name>
    <dbReference type="NCBI Taxonomy" id="4109"/>
    <lineage>
        <taxon>Eukaryota</taxon>
        <taxon>Viridiplantae</taxon>
        <taxon>Streptophyta</taxon>
        <taxon>Embryophyta</taxon>
        <taxon>Tracheophyta</taxon>
        <taxon>Spermatophyta</taxon>
        <taxon>Magnoliopsida</taxon>
        <taxon>eudicotyledons</taxon>
        <taxon>Gunneridae</taxon>
        <taxon>Pentapetalae</taxon>
        <taxon>asterids</taxon>
        <taxon>lamiids</taxon>
        <taxon>Solanales</taxon>
        <taxon>Solanaceae</taxon>
        <taxon>Solanoideae</taxon>
        <taxon>Solaneae</taxon>
        <taxon>Solanum</taxon>
    </lineage>
</organism>
<reference evidence="1 2" key="1">
    <citation type="submission" date="2020-09" db="EMBL/GenBank/DDBJ databases">
        <title>De no assembly of potato wild relative species, Solanum commersonii.</title>
        <authorList>
            <person name="Cho K."/>
        </authorList>
    </citation>
    <scope>NUCLEOTIDE SEQUENCE [LARGE SCALE GENOMIC DNA]</scope>
    <source>
        <strain evidence="1">LZ3.2</strain>
        <tissue evidence="1">Leaf</tissue>
    </source>
</reference>
<name>A0A9J5Y2G3_SOLCO</name>
<dbReference type="Proteomes" id="UP000824120">
    <property type="component" value="Chromosome 7"/>
</dbReference>
<evidence type="ECO:0000313" key="1">
    <source>
        <dbReference type="EMBL" id="KAG5594122.1"/>
    </source>
</evidence>
<dbReference type="AlphaFoldDB" id="A0A9J5Y2G3"/>
<dbReference type="EMBL" id="JACXVP010000007">
    <property type="protein sequence ID" value="KAG5594122.1"/>
    <property type="molecule type" value="Genomic_DNA"/>
</dbReference>
<keyword evidence="2" id="KW-1185">Reference proteome</keyword>
<sequence length="102" mass="11864">MSYFWTLFVKFLARHCLNSCYISFTNTTSFCSDCWFLLIIGRHHPPPVRRSSSVVSLFIASSIMRVILKICITGGFSFDDESDMDIKSLDSDWKEVWRLILI</sequence>
<accession>A0A9J5Y2G3</accession>
<proteinExistence type="predicted"/>
<protein>
    <submittedName>
        <fullName evidence="1">Uncharacterized protein</fullName>
    </submittedName>
</protein>
<evidence type="ECO:0000313" key="2">
    <source>
        <dbReference type="Proteomes" id="UP000824120"/>
    </source>
</evidence>
<comment type="caution">
    <text evidence="1">The sequence shown here is derived from an EMBL/GenBank/DDBJ whole genome shotgun (WGS) entry which is preliminary data.</text>
</comment>
<gene>
    <name evidence="1" type="ORF">H5410_035354</name>
</gene>